<keyword evidence="2" id="KW-0808">Transferase</keyword>
<gene>
    <name evidence="2" type="ORF">Tco_0978364</name>
</gene>
<dbReference type="SUPFAM" id="SSF56672">
    <property type="entry name" value="DNA/RNA polymerases"/>
    <property type="match status" value="1"/>
</dbReference>
<dbReference type="EMBL" id="BQNB010016474">
    <property type="protein sequence ID" value="GJT52207.1"/>
    <property type="molecule type" value="Genomic_DNA"/>
</dbReference>
<dbReference type="PANTHER" id="PTHR33116:SF78">
    <property type="entry name" value="OS12G0587133 PROTEIN"/>
    <property type="match status" value="1"/>
</dbReference>
<keyword evidence="3" id="KW-1185">Reference proteome</keyword>
<dbReference type="GO" id="GO:0003964">
    <property type="term" value="F:RNA-directed DNA polymerase activity"/>
    <property type="evidence" value="ECO:0007669"/>
    <property type="project" value="UniProtKB-KW"/>
</dbReference>
<feature type="non-terminal residue" evidence="2">
    <location>
        <position position="1"/>
    </location>
</feature>
<feature type="domain" description="Reverse transcriptase" evidence="1">
    <location>
        <begin position="119"/>
        <end position="430"/>
    </location>
</feature>
<organism evidence="2 3">
    <name type="scientific">Tanacetum coccineum</name>
    <dbReference type="NCBI Taxonomy" id="301880"/>
    <lineage>
        <taxon>Eukaryota</taxon>
        <taxon>Viridiplantae</taxon>
        <taxon>Streptophyta</taxon>
        <taxon>Embryophyta</taxon>
        <taxon>Tracheophyta</taxon>
        <taxon>Spermatophyta</taxon>
        <taxon>Magnoliopsida</taxon>
        <taxon>eudicotyledons</taxon>
        <taxon>Gunneridae</taxon>
        <taxon>Pentapetalae</taxon>
        <taxon>asterids</taxon>
        <taxon>campanulids</taxon>
        <taxon>Asterales</taxon>
        <taxon>Asteraceae</taxon>
        <taxon>Asteroideae</taxon>
        <taxon>Anthemideae</taxon>
        <taxon>Anthemidinae</taxon>
        <taxon>Tanacetum</taxon>
    </lineage>
</organism>
<name>A0ABQ5EN58_9ASTR</name>
<sequence>KFEAFVKDRWAVITDEDSEFSKPLHIKLKDLKSHLKLWFSHTKETEFSRKASLLATLRDLEKKIDDGHASDDEKATRINKLQELDNLENLESMDLVQKARVKWDVEGDENSNFFHGLINSRRKSQMINGIMHEGVWLSEPKDIKEAFLNFYKDKFSCHDSHISFPSFVPIHRLNNSDHDFLEDMVSMDEIKMAVWDCGSHKAPGPDGYTFMLIKKIWDLLKHDIQMFVVNFFSTGMFPQGANSAFITLIPKVDFEKAFDSFSWRYLDYVLDKLGFGIRWRNWINNGLMSARTSILINGNPSSEFSLKRGLRQGDPLSPFLFIIAMEGLHMALNDGIAANMFHGVKIGSNIHLSHLFYADDVIILSEWNQSDMENIIRILNIFYIASGLKINIHKSNVFGVGVSSSEIVSMAACTGCEAGSLPFSYLGLSIGSNMHRIVNWQVITDRFKARLSRWKANMLFIGGRMTLIKFVLGSPGIYYLSIFKAPESVVNSLESMRAAFFSGSSENTKKLAWVKWLNILALLDKGGLGIRSLSAFNKALLLKWRWHLLENPPALWVYVIKAIYGEEAGFNLRVPLSSIRFRVGDGSSIRKDTWLGNEPLCIRYNRLFHLANSKDCSIQDRIANGSWNWDWNRPLATGRSKSEFDKLILDIANLDEDEMADSDSCIWSLSHDGNFSVNMVRKFIDDLSLPTLSPSTRWYTMIPKKVNIFMWRMFLDRLPNRLNLSLRGLDLDSISCMVCNGNAESNAHIFFKCDTAFVVWHLV</sequence>
<comment type="caution">
    <text evidence="2">The sequence shown here is derived from an EMBL/GenBank/DDBJ whole genome shotgun (WGS) entry which is preliminary data.</text>
</comment>
<dbReference type="Pfam" id="PF00078">
    <property type="entry name" value="RVT_1"/>
    <property type="match status" value="1"/>
</dbReference>
<keyword evidence="2" id="KW-0548">Nucleotidyltransferase</keyword>
<reference evidence="2" key="1">
    <citation type="journal article" date="2022" name="Int. J. Mol. Sci.">
        <title>Draft Genome of Tanacetum Coccineum: Genomic Comparison of Closely Related Tanacetum-Family Plants.</title>
        <authorList>
            <person name="Yamashiro T."/>
            <person name="Shiraishi A."/>
            <person name="Nakayama K."/>
            <person name="Satake H."/>
        </authorList>
    </citation>
    <scope>NUCLEOTIDE SEQUENCE</scope>
</reference>
<dbReference type="PROSITE" id="PS50878">
    <property type="entry name" value="RT_POL"/>
    <property type="match status" value="1"/>
</dbReference>
<keyword evidence="2" id="KW-0695">RNA-directed DNA polymerase</keyword>
<dbReference type="InterPro" id="IPR043502">
    <property type="entry name" value="DNA/RNA_pol_sf"/>
</dbReference>
<proteinExistence type="predicted"/>
<dbReference type="Pfam" id="PF13966">
    <property type="entry name" value="zf-RVT"/>
    <property type="match status" value="1"/>
</dbReference>
<evidence type="ECO:0000313" key="3">
    <source>
        <dbReference type="Proteomes" id="UP001151760"/>
    </source>
</evidence>
<dbReference type="PANTHER" id="PTHR33116">
    <property type="entry name" value="REVERSE TRANSCRIPTASE ZINC-BINDING DOMAIN-CONTAINING PROTEIN-RELATED-RELATED"/>
    <property type="match status" value="1"/>
</dbReference>
<dbReference type="InterPro" id="IPR000477">
    <property type="entry name" value="RT_dom"/>
</dbReference>
<reference evidence="2" key="2">
    <citation type="submission" date="2022-01" db="EMBL/GenBank/DDBJ databases">
        <authorList>
            <person name="Yamashiro T."/>
            <person name="Shiraishi A."/>
            <person name="Satake H."/>
            <person name="Nakayama K."/>
        </authorList>
    </citation>
    <scope>NUCLEOTIDE SEQUENCE</scope>
</reference>
<accession>A0ABQ5EN58</accession>
<dbReference type="Proteomes" id="UP001151760">
    <property type="component" value="Unassembled WGS sequence"/>
</dbReference>
<dbReference type="InterPro" id="IPR026960">
    <property type="entry name" value="RVT-Znf"/>
</dbReference>
<protein>
    <submittedName>
        <fullName evidence="2">RNA-directed DNA polymerase, eukaryota, reverse transcriptase zinc-binding domain protein</fullName>
    </submittedName>
</protein>
<evidence type="ECO:0000259" key="1">
    <source>
        <dbReference type="PROSITE" id="PS50878"/>
    </source>
</evidence>
<evidence type="ECO:0000313" key="2">
    <source>
        <dbReference type="EMBL" id="GJT52207.1"/>
    </source>
</evidence>